<dbReference type="Gene3D" id="1.10.260.40">
    <property type="entry name" value="lambda repressor-like DNA-binding domains"/>
    <property type="match status" value="1"/>
</dbReference>
<comment type="caution">
    <text evidence="3">The sequence shown here is derived from an EMBL/GenBank/DDBJ whole genome shotgun (WGS) entry which is preliminary data.</text>
</comment>
<keyword evidence="5" id="KW-1185">Reference proteome</keyword>
<dbReference type="PROSITE" id="PS50943">
    <property type="entry name" value="HTH_CROC1"/>
    <property type="match status" value="1"/>
</dbReference>
<proteinExistence type="predicted"/>
<dbReference type="EMBL" id="FBTU01000012">
    <property type="protein sequence ID" value="CUW07965.1"/>
    <property type="molecule type" value="Genomic_DNA"/>
</dbReference>
<name>A0AAN2QUV1_9LACO</name>
<sequence length="85" mass="9730">MANTLSLAVALKMWRQSKQLSLPEVERMTGMPQATFGRYERREGNLPGVPNMLHMSKILNLPINQIIEMAEYDVALNKESKQKDQ</sequence>
<dbReference type="InterPro" id="IPR001387">
    <property type="entry name" value="Cro/C1-type_HTH"/>
</dbReference>
<dbReference type="SMART" id="SM00530">
    <property type="entry name" value="HTH_XRE"/>
    <property type="match status" value="1"/>
</dbReference>
<dbReference type="Proteomes" id="UP000198868">
    <property type="component" value="Unassembled WGS sequence"/>
</dbReference>
<organism evidence="3 4">
    <name type="scientific">Leuconostoc inhae</name>
    <dbReference type="NCBI Taxonomy" id="178001"/>
    <lineage>
        <taxon>Bacteria</taxon>
        <taxon>Bacillati</taxon>
        <taxon>Bacillota</taxon>
        <taxon>Bacilli</taxon>
        <taxon>Lactobacillales</taxon>
        <taxon>Lactobacillaceae</taxon>
        <taxon>Leuconostoc</taxon>
    </lineage>
</organism>
<dbReference type="AlphaFoldDB" id="A0AAN2QUV1"/>
<dbReference type="SUPFAM" id="SSF47413">
    <property type="entry name" value="lambda repressor-like DNA-binding domains"/>
    <property type="match status" value="1"/>
</dbReference>
<accession>A0AAN2QUV1</accession>
<protein>
    <recommendedName>
        <fullName evidence="1">HTH cro/C1-type domain-containing protein</fullName>
    </recommendedName>
</protein>
<gene>
    <name evidence="2" type="ORF">KSL4_0036</name>
    <name evidence="3" type="ORF">PL111_0736</name>
</gene>
<dbReference type="GO" id="GO:0003677">
    <property type="term" value="F:DNA binding"/>
    <property type="evidence" value="ECO:0007669"/>
    <property type="project" value="InterPro"/>
</dbReference>
<reference evidence="4 5" key="1">
    <citation type="submission" date="2015-12" db="EMBL/GenBank/DDBJ databases">
        <authorList>
            <person name="Andreevskaya M."/>
        </authorList>
    </citation>
    <scope>NUCLEOTIDE SEQUENCE [LARGE SCALE GENOMIC DNA]</scope>
    <source>
        <strain evidence="2 5">KSL4-2</strain>
        <strain evidence="3 4">PL111</strain>
    </source>
</reference>
<dbReference type="InterPro" id="IPR010982">
    <property type="entry name" value="Lambda_DNA-bd_dom_sf"/>
</dbReference>
<evidence type="ECO:0000313" key="3">
    <source>
        <dbReference type="EMBL" id="CUW07965.1"/>
    </source>
</evidence>
<evidence type="ECO:0000259" key="1">
    <source>
        <dbReference type="PROSITE" id="PS50943"/>
    </source>
</evidence>
<evidence type="ECO:0000313" key="2">
    <source>
        <dbReference type="EMBL" id="CUW04823.1"/>
    </source>
</evidence>
<dbReference type="EMBL" id="FBTB01000005">
    <property type="protein sequence ID" value="CUW04823.1"/>
    <property type="molecule type" value="Genomic_DNA"/>
</dbReference>
<evidence type="ECO:0000313" key="5">
    <source>
        <dbReference type="Proteomes" id="UP000199047"/>
    </source>
</evidence>
<dbReference type="Proteomes" id="UP000199047">
    <property type="component" value="Unassembled WGS sequence"/>
</dbReference>
<evidence type="ECO:0000313" key="4">
    <source>
        <dbReference type="Proteomes" id="UP000198868"/>
    </source>
</evidence>
<dbReference type="RefSeq" id="WP_010384096.1">
    <property type="nucleotide sequence ID" value="NZ_FBSX01000020.1"/>
</dbReference>
<feature type="domain" description="HTH cro/C1-type" evidence="1">
    <location>
        <begin position="11"/>
        <end position="66"/>
    </location>
</feature>